<accession>A0A9D2PR71</accession>
<reference evidence="1" key="1">
    <citation type="journal article" date="2021" name="PeerJ">
        <title>Extensive microbial diversity within the chicken gut microbiome revealed by metagenomics and culture.</title>
        <authorList>
            <person name="Gilroy R."/>
            <person name="Ravi A."/>
            <person name="Getino M."/>
            <person name="Pursley I."/>
            <person name="Horton D.L."/>
            <person name="Alikhan N.F."/>
            <person name="Baker D."/>
            <person name="Gharbi K."/>
            <person name="Hall N."/>
            <person name="Watson M."/>
            <person name="Adriaenssens E.M."/>
            <person name="Foster-Nyarko E."/>
            <person name="Jarju S."/>
            <person name="Secka A."/>
            <person name="Antonio M."/>
            <person name="Oren A."/>
            <person name="Chaudhuri R.R."/>
            <person name="La Ragione R."/>
            <person name="Hildebrand F."/>
            <person name="Pallen M.J."/>
        </authorList>
    </citation>
    <scope>NUCLEOTIDE SEQUENCE</scope>
    <source>
        <strain evidence="1">ChiBcec2-3848</strain>
    </source>
</reference>
<evidence type="ECO:0000313" key="1">
    <source>
        <dbReference type="EMBL" id="HJC64913.1"/>
    </source>
</evidence>
<gene>
    <name evidence="1" type="ORF">H9753_15070</name>
</gene>
<dbReference type="EMBL" id="DWVZ01000216">
    <property type="protein sequence ID" value="HJC64913.1"/>
    <property type="molecule type" value="Genomic_DNA"/>
</dbReference>
<dbReference type="Proteomes" id="UP000823886">
    <property type="component" value="Unassembled WGS sequence"/>
</dbReference>
<dbReference type="AlphaFoldDB" id="A0A9D2PR71"/>
<name>A0A9D2PR71_9FIRM</name>
<proteinExistence type="predicted"/>
<organism evidence="1 2">
    <name type="scientific">Candidatus Blautia merdavium</name>
    <dbReference type="NCBI Taxonomy" id="2838494"/>
    <lineage>
        <taxon>Bacteria</taxon>
        <taxon>Bacillati</taxon>
        <taxon>Bacillota</taxon>
        <taxon>Clostridia</taxon>
        <taxon>Lachnospirales</taxon>
        <taxon>Lachnospiraceae</taxon>
        <taxon>Blautia</taxon>
    </lineage>
</organism>
<comment type="caution">
    <text evidence="1">The sequence shown here is derived from an EMBL/GenBank/DDBJ whole genome shotgun (WGS) entry which is preliminary data.</text>
</comment>
<sequence>MSMGIGINTQKPEEGQLTGKLEDIACMAWFTSQGKAVPKLIKFRDEDGQIHSLGQIRVLTQERKYYCGIPIREYRCTAALGNREYGFRLYYYPETNRWKICWERG</sequence>
<reference evidence="1" key="2">
    <citation type="submission" date="2021-04" db="EMBL/GenBank/DDBJ databases">
        <authorList>
            <person name="Gilroy R."/>
        </authorList>
    </citation>
    <scope>NUCLEOTIDE SEQUENCE</scope>
    <source>
        <strain evidence="1">ChiBcec2-3848</strain>
    </source>
</reference>
<protein>
    <submittedName>
        <fullName evidence="1">Uncharacterized protein</fullName>
    </submittedName>
</protein>
<evidence type="ECO:0000313" key="2">
    <source>
        <dbReference type="Proteomes" id="UP000823886"/>
    </source>
</evidence>